<evidence type="ECO:0000313" key="1">
    <source>
        <dbReference type="EMBL" id="MDU0338767.1"/>
    </source>
</evidence>
<organism evidence="1 2">
    <name type="scientific">Bosea rubneri</name>
    <dbReference type="NCBI Taxonomy" id="3075434"/>
    <lineage>
        <taxon>Bacteria</taxon>
        <taxon>Pseudomonadati</taxon>
        <taxon>Pseudomonadota</taxon>
        <taxon>Alphaproteobacteria</taxon>
        <taxon>Hyphomicrobiales</taxon>
        <taxon>Boseaceae</taxon>
        <taxon>Bosea</taxon>
    </lineage>
</organism>
<evidence type="ECO:0000313" key="2">
    <source>
        <dbReference type="Proteomes" id="UP001254257"/>
    </source>
</evidence>
<keyword evidence="2" id="KW-1185">Reference proteome</keyword>
<sequence length="87" mass="9383">MLAAIYRALRTASEQAADELKAIGAELPPPDHDYFVAVAQQKLFLMLCGADTETFEGGNPELAAAVLQNGQNILDHYWSKGFTKTAG</sequence>
<dbReference type="Proteomes" id="UP001254257">
    <property type="component" value="Unassembled WGS sequence"/>
</dbReference>
<proteinExistence type="predicted"/>
<name>A0ABU3S1V2_9HYPH</name>
<gene>
    <name evidence="1" type="ORF">RKE40_02695</name>
</gene>
<dbReference type="EMBL" id="JAWDID010000002">
    <property type="protein sequence ID" value="MDU0338767.1"/>
    <property type="molecule type" value="Genomic_DNA"/>
</dbReference>
<protein>
    <submittedName>
        <fullName evidence="1">Uncharacterized protein</fullName>
    </submittedName>
</protein>
<comment type="caution">
    <text evidence="1">The sequence shown here is derived from an EMBL/GenBank/DDBJ whole genome shotgun (WGS) entry which is preliminary data.</text>
</comment>
<accession>A0ABU3S1V2</accession>
<dbReference type="RefSeq" id="WP_316016699.1">
    <property type="nucleotide sequence ID" value="NZ_JAWDID010000002.1"/>
</dbReference>
<reference evidence="1 2" key="1">
    <citation type="submission" date="2023-09" db="EMBL/GenBank/DDBJ databases">
        <title>Whole genome shotgun sequencing (WGS) of Bosea sp. ZW T0_25, isolated from stored onions (Allium cepa).</title>
        <authorList>
            <person name="Stoll D.A."/>
            <person name="Huch M."/>
        </authorList>
    </citation>
    <scope>NUCLEOTIDE SEQUENCE [LARGE SCALE GENOMIC DNA]</scope>
    <source>
        <strain evidence="1 2">ZW T0_25</strain>
    </source>
</reference>